<dbReference type="EMBL" id="FNZN01000002">
    <property type="protein sequence ID" value="SEK91067.1"/>
    <property type="molecule type" value="Genomic_DNA"/>
</dbReference>
<accession>A0A1H7KYK6</accession>
<dbReference type="STRING" id="228957.SAMN04488008_102419"/>
<evidence type="ECO:0000256" key="1">
    <source>
        <dbReference type="PROSITE-ProRule" id="PRU00169"/>
    </source>
</evidence>
<evidence type="ECO:0000313" key="4">
    <source>
        <dbReference type="Proteomes" id="UP000198990"/>
    </source>
</evidence>
<dbReference type="OrthoDB" id="673128at2"/>
<organism evidence="3 4">
    <name type="scientific">Maribacter orientalis</name>
    <dbReference type="NCBI Taxonomy" id="228957"/>
    <lineage>
        <taxon>Bacteria</taxon>
        <taxon>Pseudomonadati</taxon>
        <taxon>Bacteroidota</taxon>
        <taxon>Flavobacteriia</taxon>
        <taxon>Flavobacteriales</taxon>
        <taxon>Flavobacteriaceae</taxon>
        <taxon>Maribacter</taxon>
    </lineage>
</organism>
<evidence type="ECO:0000313" key="3">
    <source>
        <dbReference type="EMBL" id="SEK91067.1"/>
    </source>
</evidence>
<gene>
    <name evidence="3" type="ORF">SAMN04488008_102419</name>
</gene>
<name>A0A1H7KYK6_9FLAO</name>
<dbReference type="Pfam" id="PF00072">
    <property type="entry name" value="Response_reg"/>
    <property type="match status" value="1"/>
</dbReference>
<feature type="modified residue" description="4-aspartylphosphate" evidence="1">
    <location>
        <position position="63"/>
    </location>
</feature>
<evidence type="ECO:0000259" key="2">
    <source>
        <dbReference type="PROSITE" id="PS50110"/>
    </source>
</evidence>
<dbReference type="GO" id="GO:0000160">
    <property type="term" value="P:phosphorelay signal transduction system"/>
    <property type="evidence" value="ECO:0007669"/>
    <property type="project" value="InterPro"/>
</dbReference>
<feature type="domain" description="Response regulatory" evidence="2">
    <location>
        <begin position="6"/>
        <end position="133"/>
    </location>
</feature>
<reference evidence="4" key="1">
    <citation type="submission" date="2016-10" db="EMBL/GenBank/DDBJ databases">
        <authorList>
            <person name="Varghese N."/>
            <person name="Submissions S."/>
        </authorList>
    </citation>
    <scope>NUCLEOTIDE SEQUENCE [LARGE SCALE GENOMIC DNA]</scope>
    <source>
        <strain evidence="4">DSM 16471</strain>
    </source>
</reference>
<proteinExistence type="predicted"/>
<dbReference type="SUPFAM" id="SSF52172">
    <property type="entry name" value="CheY-like"/>
    <property type="match status" value="1"/>
</dbReference>
<dbReference type="RefSeq" id="WP_091621087.1">
    <property type="nucleotide sequence ID" value="NZ_FNZN01000002.1"/>
</dbReference>
<dbReference type="PROSITE" id="PS50110">
    <property type="entry name" value="RESPONSE_REGULATORY"/>
    <property type="match status" value="1"/>
</dbReference>
<dbReference type="AlphaFoldDB" id="A0A1H7KYK6"/>
<dbReference type="Gene3D" id="3.40.50.2300">
    <property type="match status" value="1"/>
</dbReference>
<sequence length="135" mass="15603">MSKFHSCCIIDDDEFFSISSKRVLKQFDFSDNILYYTGGQEALDGLIGLVVENIPLPTIIFLDLNMPRRDGWSFLEEFQDLPGEKIEHVQIYITSSFISPELMEKSKNYSLVKDYIVKPLTENAVRKIIDSQELE</sequence>
<protein>
    <submittedName>
        <fullName evidence="3">CheY chemotaxis protein or a CheY-like REC (Receiver) domain</fullName>
    </submittedName>
</protein>
<dbReference type="InterPro" id="IPR001789">
    <property type="entry name" value="Sig_transdc_resp-reg_receiver"/>
</dbReference>
<dbReference type="SMART" id="SM00448">
    <property type="entry name" value="REC"/>
    <property type="match status" value="1"/>
</dbReference>
<dbReference type="Proteomes" id="UP000198990">
    <property type="component" value="Unassembled WGS sequence"/>
</dbReference>
<dbReference type="InterPro" id="IPR011006">
    <property type="entry name" value="CheY-like_superfamily"/>
</dbReference>
<keyword evidence="1" id="KW-0597">Phosphoprotein</keyword>
<keyword evidence="4" id="KW-1185">Reference proteome</keyword>